<evidence type="ECO:0000259" key="1">
    <source>
        <dbReference type="SMART" id="SM00943"/>
    </source>
</evidence>
<keyword evidence="3" id="KW-1185">Reference proteome</keyword>
<evidence type="ECO:0000313" key="2">
    <source>
        <dbReference type="EMBL" id="MBE9190639.1"/>
    </source>
</evidence>
<protein>
    <submittedName>
        <fullName evidence="2">Bifunctional DNA primase/polymerase</fullName>
    </submittedName>
</protein>
<dbReference type="InterPro" id="IPR015330">
    <property type="entry name" value="DNA_primase/pol_bifunc_N"/>
</dbReference>
<accession>A0ABR9UQT0</accession>
<dbReference type="Pfam" id="PF09250">
    <property type="entry name" value="Prim-Pol"/>
    <property type="match status" value="1"/>
</dbReference>
<dbReference type="CDD" id="cd04859">
    <property type="entry name" value="Prim_Pol"/>
    <property type="match status" value="1"/>
</dbReference>
<name>A0ABR9UQT0_9CHRO</name>
<dbReference type="Pfam" id="PF08707">
    <property type="entry name" value="PriCT_2"/>
    <property type="match status" value="1"/>
</dbReference>
<sequence length="852" mass="95388">MGREVLSGLPFRSATNKTADISTTTTHISKISMEPLKKQLVELPNFWALTPIKEDKRPYLDNWNHHPQTKEQILEEIDNPLSPIKAVGVLLGEYSDGLVCVDHDGQSATELINKLAGTDLISDALPQTVTVTSGRPGRYSCFYRVPQEYWGSIRTKKVKTGVVDELGKIEQVEFRWNGCQSVVIGEHPVTGSYYWIHSSAFTEIAEAPLWVIEQMLIPQKAVNSEARKPLKPYSASKDRQRILDALYSLKSDRADDYEEWKNIGMALHSTGDDSLLWEWDKWSQQSSKYEDGECVKKWNSFNGSGINIGSLFYMAQQDGFVEAVNLDDDSAAFRKDLERIEQAEDFEEQVRLKAKFCSTHRVGKAELQSLLEHRAEKRETEKNGLEIDIDVLLQDGGEDYVVPGLVPKGAVVILAGKPKSGKSIAGIDLMYAMATKRQWLGFDVEPGRTLFFSTERTKWNAVHLLKRFHGDKELIKKYVTILPKFSVDILKKYLATGLYKNVVIDSLTSVNAGKAISENDKAYADIFYAIDPIIEKANVGCMVIHHPNKNPQATGVDQLRGSGAISGAIWGLLILKRPMTKDPKDKRKWVEDESTNTRELQLTGLQSVEGTTYELELNTEDNSFTNLGELRLSEAERREQAEMANRIIKVLQDNSHCGGLLGVELKELLGITSDSEYKYMSKLLNKLPNIKKNRTGKDVRYSLHCLRVEITIDGTQTHTEKDFQSIVVINTYDNKTPKNGTENSNVSDATLENQNIITIVQNPDREGVSAHQSYCGEKIEGGSVPSVFVAGKTFSVGETTKIQTGDTKLSGKRARIISFAKEVDTPVVARVELMENQELVSIPAELLTKVFT</sequence>
<dbReference type="Gene3D" id="3.40.50.300">
    <property type="entry name" value="P-loop containing nucleotide triphosphate hydrolases"/>
    <property type="match status" value="1"/>
</dbReference>
<gene>
    <name evidence="2" type="ORF">IQ230_09745</name>
</gene>
<reference evidence="2 3" key="1">
    <citation type="submission" date="2020-10" db="EMBL/GenBank/DDBJ databases">
        <authorList>
            <person name="Castelo-Branco R."/>
            <person name="Eusebio N."/>
            <person name="Adriana R."/>
            <person name="Vieira A."/>
            <person name="Brugerolle De Fraissinette N."/>
            <person name="Rezende De Castro R."/>
            <person name="Schneider M.P."/>
            <person name="Vasconcelos V."/>
            <person name="Leao P.N."/>
        </authorList>
    </citation>
    <scope>NUCLEOTIDE SEQUENCE [LARGE SCALE GENOMIC DNA]</scope>
    <source>
        <strain evidence="2 3">LEGE 06123</strain>
    </source>
</reference>
<dbReference type="EMBL" id="JADEWN010000019">
    <property type="protein sequence ID" value="MBE9190639.1"/>
    <property type="molecule type" value="Genomic_DNA"/>
</dbReference>
<organism evidence="2 3">
    <name type="scientific">Gloeocapsopsis crepidinum LEGE 06123</name>
    <dbReference type="NCBI Taxonomy" id="588587"/>
    <lineage>
        <taxon>Bacteria</taxon>
        <taxon>Bacillati</taxon>
        <taxon>Cyanobacteriota</taxon>
        <taxon>Cyanophyceae</taxon>
        <taxon>Oscillatoriophycideae</taxon>
        <taxon>Chroococcales</taxon>
        <taxon>Chroococcaceae</taxon>
        <taxon>Gloeocapsopsis</taxon>
    </lineage>
</organism>
<comment type="caution">
    <text evidence="2">The sequence shown here is derived from an EMBL/GenBank/DDBJ whole genome shotgun (WGS) entry which is preliminary data.</text>
</comment>
<proteinExistence type="predicted"/>
<dbReference type="InterPro" id="IPR014819">
    <property type="entry name" value="PriCT_2"/>
</dbReference>
<dbReference type="RefSeq" id="WP_193931813.1">
    <property type="nucleotide sequence ID" value="NZ_CAWPMZ010000040.1"/>
</dbReference>
<evidence type="ECO:0000313" key="3">
    <source>
        <dbReference type="Proteomes" id="UP000651156"/>
    </source>
</evidence>
<dbReference type="InterPro" id="IPR027417">
    <property type="entry name" value="P-loop_NTPase"/>
</dbReference>
<dbReference type="Proteomes" id="UP000651156">
    <property type="component" value="Unassembled WGS sequence"/>
</dbReference>
<feature type="domain" description="DNA primase/polymerase bifunctional N-terminal" evidence="1">
    <location>
        <begin position="40"/>
        <end position="211"/>
    </location>
</feature>
<dbReference type="SUPFAM" id="SSF52540">
    <property type="entry name" value="P-loop containing nucleoside triphosphate hydrolases"/>
    <property type="match status" value="1"/>
</dbReference>
<dbReference type="Pfam" id="PF13481">
    <property type="entry name" value="AAA_25"/>
    <property type="match status" value="1"/>
</dbReference>
<dbReference type="SMART" id="SM00943">
    <property type="entry name" value="Prim-Pol"/>
    <property type="match status" value="1"/>
</dbReference>